<evidence type="ECO:0000313" key="3">
    <source>
        <dbReference type="Proteomes" id="UP000297907"/>
    </source>
</evidence>
<dbReference type="OrthoDB" id="4374883at2"/>
<gene>
    <name evidence="2" type="ORF">E3O42_06720</name>
</gene>
<keyword evidence="1" id="KW-1133">Transmembrane helix</keyword>
<organism evidence="2 3">
    <name type="scientific">Cryobacterium adonitolivorans</name>
    <dbReference type="NCBI Taxonomy" id="1259189"/>
    <lineage>
        <taxon>Bacteria</taxon>
        <taxon>Bacillati</taxon>
        <taxon>Actinomycetota</taxon>
        <taxon>Actinomycetes</taxon>
        <taxon>Micrococcales</taxon>
        <taxon>Microbacteriaceae</taxon>
        <taxon>Cryobacterium</taxon>
    </lineage>
</organism>
<protein>
    <recommendedName>
        <fullName evidence="4">DUF4190 domain-containing protein</fullName>
    </recommendedName>
</protein>
<dbReference type="Proteomes" id="UP000297907">
    <property type="component" value="Unassembled WGS sequence"/>
</dbReference>
<evidence type="ECO:0000313" key="2">
    <source>
        <dbReference type="EMBL" id="TFC03133.1"/>
    </source>
</evidence>
<keyword evidence="3" id="KW-1185">Reference proteome</keyword>
<feature type="transmembrane region" description="Helical" evidence="1">
    <location>
        <begin position="66"/>
        <end position="89"/>
    </location>
</feature>
<sequence>MAITSLVLGIVAIVTGIWIPIPILELFMMFLAFLLAVLAVIFGHVGSRTATRLGGIGRDASLTGLIPGYVTLGISVITTVLWIATAAAASTSGQ</sequence>
<dbReference type="RefSeq" id="WP_134453209.1">
    <property type="nucleotide sequence ID" value="NZ_SOFL01000023.1"/>
</dbReference>
<name>A0A4R8W798_9MICO</name>
<accession>A0A4R8W798</accession>
<keyword evidence="1" id="KW-0472">Membrane</keyword>
<feature type="transmembrane region" description="Helical" evidence="1">
    <location>
        <begin position="26"/>
        <end position="45"/>
    </location>
</feature>
<evidence type="ECO:0008006" key="4">
    <source>
        <dbReference type="Google" id="ProtNLM"/>
    </source>
</evidence>
<keyword evidence="1" id="KW-0812">Transmembrane</keyword>
<dbReference type="AlphaFoldDB" id="A0A4R8W798"/>
<evidence type="ECO:0000256" key="1">
    <source>
        <dbReference type="SAM" id="Phobius"/>
    </source>
</evidence>
<reference evidence="2 3" key="1">
    <citation type="submission" date="2019-03" db="EMBL/GenBank/DDBJ databases">
        <title>Genomics of glacier-inhabiting Cryobacterium strains.</title>
        <authorList>
            <person name="Liu Q."/>
            <person name="Xin Y.-H."/>
        </authorList>
    </citation>
    <scope>NUCLEOTIDE SEQUENCE [LARGE SCALE GENOMIC DNA]</scope>
    <source>
        <strain evidence="2 3">RHLS22-1</strain>
    </source>
</reference>
<comment type="caution">
    <text evidence="2">The sequence shown here is derived from an EMBL/GenBank/DDBJ whole genome shotgun (WGS) entry which is preliminary data.</text>
</comment>
<dbReference type="EMBL" id="SOFL01000023">
    <property type="protein sequence ID" value="TFC03133.1"/>
    <property type="molecule type" value="Genomic_DNA"/>
</dbReference>
<proteinExistence type="predicted"/>